<feature type="binding site" evidence="12">
    <location>
        <position position="316"/>
    </location>
    <ligand>
        <name>K(+)</name>
        <dbReference type="ChEBI" id="CHEBI:29103"/>
    </ligand>
</feature>
<dbReference type="NCBIfam" id="TIGR00933">
    <property type="entry name" value="2a38"/>
    <property type="match status" value="1"/>
</dbReference>
<feature type="transmembrane region" description="Helical" evidence="13">
    <location>
        <begin position="274"/>
        <end position="292"/>
    </location>
</feature>
<dbReference type="GO" id="GO:0015379">
    <property type="term" value="F:potassium:chloride symporter activity"/>
    <property type="evidence" value="ECO:0007669"/>
    <property type="project" value="InterPro"/>
</dbReference>
<dbReference type="Proteomes" id="UP000027601">
    <property type="component" value="Unassembled WGS sequence"/>
</dbReference>
<evidence type="ECO:0000256" key="1">
    <source>
        <dbReference type="ARBA" id="ARBA00004429"/>
    </source>
</evidence>
<feature type="binding site" evidence="12">
    <location>
        <position position="112"/>
    </location>
    <ligand>
        <name>K(+)</name>
        <dbReference type="ChEBI" id="CHEBI:29103"/>
    </ligand>
</feature>
<keyword evidence="4" id="KW-1003">Cell membrane</keyword>
<dbReference type="GO" id="GO:0046872">
    <property type="term" value="F:metal ion binding"/>
    <property type="evidence" value="ECO:0007669"/>
    <property type="project" value="UniProtKB-KW"/>
</dbReference>
<keyword evidence="6" id="KW-0633">Potassium transport</keyword>
<evidence type="ECO:0000313" key="15">
    <source>
        <dbReference type="Proteomes" id="UP000027601"/>
    </source>
</evidence>
<evidence type="ECO:0000256" key="11">
    <source>
        <dbReference type="ARBA" id="ARBA00023136"/>
    </source>
</evidence>
<evidence type="ECO:0000256" key="12">
    <source>
        <dbReference type="PIRSR" id="PIRSR006247-1"/>
    </source>
</evidence>
<gene>
    <name evidence="14" type="ORF">JCM15093_1022</name>
</gene>
<feature type="transmembrane region" description="Helical" evidence="13">
    <location>
        <begin position="12"/>
        <end position="33"/>
    </location>
</feature>
<dbReference type="PANTHER" id="PTHR32024">
    <property type="entry name" value="TRK SYSTEM POTASSIUM UPTAKE PROTEIN TRKG-RELATED"/>
    <property type="match status" value="1"/>
</dbReference>
<sequence length="483" mass="53477">MLNTKMIYRIMGFLILIETAMLLSCIGVSLYYQEDDLNSFLLTTGITFITGNLLLLMGRNAEKSLSKRDGYVIVSIVWVVFTIFGMLPFYLSGYIPDITNAFFETMSGFTTTGASILDNIESLPHGLLFWRSMIQWIGGLGIVFFTIAVLPIFGIGSMQLFAAEATGPTHDKIHPRIGVTAKLLWSIYLVLTISETILLMFGGMSLFDAVCHSFTTTATGGFSTKQASIAYYNSAYIEYVISIFMILSGLNFTLYFFMIKGKVRKFFSDAEMKWFLYSIGLCTLFITVKLIQNSPMGMEEAFRKALFQVASLHTTTGFATADYMTWEPILWSILAFTMVVGGCAGSTSGGLKDIRLVVLAKIIRNEFKHLIHPNAVLPIRVNKQVISPSVKNSVLAFTFLYILVLVVGQLIMMLLGVGFIESFGTVVSSMGGVGPGLGTCGPAYSWNHLPDAAKWLLSFLMLAGRLEIFTILLIFTPGFWKKN</sequence>
<evidence type="ECO:0000256" key="4">
    <source>
        <dbReference type="ARBA" id="ARBA00022475"/>
    </source>
</evidence>
<comment type="subcellular location">
    <subcellularLocation>
        <location evidence="1">Cell inner membrane</location>
        <topology evidence="1">Multi-pass membrane protein</topology>
    </subcellularLocation>
</comment>
<evidence type="ECO:0000256" key="8">
    <source>
        <dbReference type="ARBA" id="ARBA00022958"/>
    </source>
</evidence>
<evidence type="ECO:0000313" key="14">
    <source>
        <dbReference type="EMBL" id="GAK35893.1"/>
    </source>
</evidence>
<keyword evidence="3" id="KW-0813">Transport</keyword>
<feature type="binding site" evidence="12">
    <location>
        <position position="315"/>
    </location>
    <ligand>
        <name>K(+)</name>
        <dbReference type="ChEBI" id="CHEBI:29103"/>
    </ligand>
</feature>
<proteinExistence type="inferred from homology"/>
<keyword evidence="12" id="KW-0479">Metal-binding</keyword>
<feature type="transmembrane region" description="Helical" evidence="13">
    <location>
        <begin position="329"/>
        <end position="351"/>
    </location>
</feature>
<dbReference type="EMBL" id="BAJS01000003">
    <property type="protein sequence ID" value="GAK35893.1"/>
    <property type="molecule type" value="Genomic_DNA"/>
</dbReference>
<keyword evidence="5" id="KW-0997">Cell inner membrane</keyword>
<feature type="transmembrane region" description="Helical" evidence="13">
    <location>
        <begin position="183"/>
        <end position="207"/>
    </location>
</feature>
<dbReference type="RefSeq" id="WP_024995940.1">
    <property type="nucleotide sequence ID" value="NZ_ATZI01000001.1"/>
</dbReference>
<protein>
    <submittedName>
        <fullName evidence="14">Potassium uptake protein TrkH</fullName>
    </submittedName>
</protein>
<dbReference type="OrthoDB" id="9810952at2"/>
<feature type="binding site" evidence="12">
    <location>
        <position position="111"/>
    </location>
    <ligand>
        <name>K(+)</name>
        <dbReference type="ChEBI" id="CHEBI:29103"/>
    </ligand>
</feature>
<keyword evidence="8 12" id="KW-0630">Potassium</keyword>
<dbReference type="STRING" id="1121097.GCA_000428125_00679"/>
<evidence type="ECO:0000256" key="10">
    <source>
        <dbReference type="ARBA" id="ARBA00023065"/>
    </source>
</evidence>
<dbReference type="PIRSF" id="PIRSF006247">
    <property type="entry name" value="TrkH"/>
    <property type="match status" value="1"/>
</dbReference>
<feature type="transmembrane region" description="Helical" evidence="13">
    <location>
        <begin position="39"/>
        <end position="58"/>
    </location>
</feature>
<comment type="similarity">
    <text evidence="2">Belongs to the TrkH potassium transport family.</text>
</comment>
<feature type="binding site" evidence="12">
    <location>
        <position position="220"/>
    </location>
    <ligand>
        <name>K(+)</name>
        <dbReference type="ChEBI" id="CHEBI:29103"/>
    </ligand>
</feature>
<accession>A0A069CZ48</accession>
<evidence type="ECO:0000256" key="2">
    <source>
        <dbReference type="ARBA" id="ARBA00009137"/>
    </source>
</evidence>
<feature type="binding site" evidence="12">
    <location>
        <position position="433"/>
    </location>
    <ligand>
        <name>K(+)</name>
        <dbReference type="ChEBI" id="CHEBI:29103"/>
    </ligand>
</feature>
<evidence type="ECO:0000256" key="5">
    <source>
        <dbReference type="ARBA" id="ARBA00022519"/>
    </source>
</evidence>
<dbReference type="AlphaFoldDB" id="A0A069CZ48"/>
<keyword evidence="11 13" id="KW-0472">Membrane</keyword>
<keyword evidence="10" id="KW-0406">Ion transport</keyword>
<reference evidence="14 15" key="1">
    <citation type="journal article" date="2015" name="Microbes Environ.">
        <title>Distribution and evolution of nitrogen fixation genes in the phylum bacteroidetes.</title>
        <authorList>
            <person name="Inoue J."/>
            <person name="Oshima K."/>
            <person name="Suda W."/>
            <person name="Sakamoto M."/>
            <person name="Iino T."/>
            <person name="Noda S."/>
            <person name="Hongoh Y."/>
            <person name="Hattori M."/>
            <person name="Ohkuma M."/>
        </authorList>
    </citation>
    <scope>NUCLEOTIDE SEQUENCE [LARGE SCALE GENOMIC DNA]</scope>
    <source>
        <strain evidence="14 15">JCM 15093</strain>
    </source>
</reference>
<evidence type="ECO:0000256" key="6">
    <source>
        <dbReference type="ARBA" id="ARBA00022538"/>
    </source>
</evidence>
<keyword evidence="7 13" id="KW-0812">Transmembrane</keyword>
<dbReference type="Pfam" id="PF02386">
    <property type="entry name" value="TrkH"/>
    <property type="match status" value="1"/>
</dbReference>
<comment type="caution">
    <text evidence="14">The sequence shown here is derived from an EMBL/GenBank/DDBJ whole genome shotgun (WGS) entry which is preliminary data.</text>
</comment>
<feature type="transmembrane region" description="Helical" evidence="13">
    <location>
        <begin position="70"/>
        <end position="91"/>
    </location>
</feature>
<evidence type="ECO:0000256" key="9">
    <source>
        <dbReference type="ARBA" id="ARBA00022989"/>
    </source>
</evidence>
<keyword evidence="15" id="KW-1185">Reference proteome</keyword>
<feature type="transmembrane region" description="Helical" evidence="13">
    <location>
        <begin position="455"/>
        <end position="480"/>
    </location>
</feature>
<dbReference type="InterPro" id="IPR004772">
    <property type="entry name" value="TrkH"/>
</dbReference>
<dbReference type="InterPro" id="IPR003445">
    <property type="entry name" value="Cat_transpt"/>
</dbReference>
<dbReference type="eggNOG" id="COG0168">
    <property type="taxonomic scope" value="Bacteria"/>
</dbReference>
<organism evidence="14 15">
    <name type="scientific">Bacteroides graminisolvens DSM 19988 = JCM 15093</name>
    <dbReference type="NCBI Taxonomy" id="1121097"/>
    <lineage>
        <taxon>Bacteria</taxon>
        <taxon>Pseudomonadati</taxon>
        <taxon>Bacteroidota</taxon>
        <taxon>Bacteroidia</taxon>
        <taxon>Bacteroidales</taxon>
        <taxon>Bacteroidaceae</taxon>
        <taxon>Bacteroides</taxon>
    </lineage>
</organism>
<dbReference type="GO" id="GO:0005886">
    <property type="term" value="C:plasma membrane"/>
    <property type="evidence" value="ECO:0007669"/>
    <property type="project" value="UniProtKB-SubCell"/>
</dbReference>
<dbReference type="PANTHER" id="PTHR32024:SF2">
    <property type="entry name" value="TRK SYSTEM POTASSIUM UPTAKE PROTEIN TRKG-RELATED"/>
    <property type="match status" value="1"/>
</dbReference>
<feature type="transmembrane region" description="Helical" evidence="13">
    <location>
        <begin position="394"/>
        <end position="420"/>
    </location>
</feature>
<evidence type="ECO:0000256" key="7">
    <source>
        <dbReference type="ARBA" id="ARBA00022692"/>
    </source>
</evidence>
<feature type="transmembrane region" description="Helical" evidence="13">
    <location>
        <begin position="133"/>
        <end position="162"/>
    </location>
</feature>
<name>A0A069CZ48_9BACE</name>
<evidence type="ECO:0000256" key="13">
    <source>
        <dbReference type="SAM" id="Phobius"/>
    </source>
</evidence>
<evidence type="ECO:0000256" key="3">
    <source>
        <dbReference type="ARBA" id="ARBA00022448"/>
    </source>
</evidence>
<keyword evidence="9 13" id="KW-1133">Transmembrane helix</keyword>
<feature type="transmembrane region" description="Helical" evidence="13">
    <location>
        <begin position="236"/>
        <end position="258"/>
    </location>
</feature>